<comment type="caution">
    <text evidence="2">The sequence shown here is derived from an EMBL/GenBank/DDBJ whole genome shotgun (WGS) entry which is preliminary data.</text>
</comment>
<dbReference type="PANTHER" id="PTHR20959">
    <property type="entry name" value="TRANSPORT AND GOLGI ORGANIZATION PROTEIN 6 FAMILY MEMBER"/>
    <property type="match status" value="1"/>
</dbReference>
<feature type="non-terminal residue" evidence="2">
    <location>
        <position position="1"/>
    </location>
</feature>
<feature type="transmembrane region" description="Helical" evidence="1">
    <location>
        <begin position="133"/>
        <end position="153"/>
    </location>
</feature>
<keyword evidence="3" id="KW-1185">Reference proteome</keyword>
<evidence type="ECO:0000256" key="1">
    <source>
        <dbReference type="SAM" id="Phobius"/>
    </source>
</evidence>
<gene>
    <name evidence="2" type="ORF">RIMI_LOCUS1543346</name>
</gene>
<protein>
    <submittedName>
        <fullName evidence="2">Uncharacterized protein</fullName>
    </submittedName>
</protein>
<name>A0ABN9KVK2_9NEOB</name>
<reference evidence="2" key="1">
    <citation type="submission" date="2023-07" db="EMBL/GenBank/DDBJ databases">
        <authorList>
            <person name="Stuckert A."/>
        </authorList>
    </citation>
    <scope>NUCLEOTIDE SEQUENCE</scope>
</reference>
<dbReference type="InterPro" id="IPR039600">
    <property type="entry name" value="TANGO6/Rtp1"/>
</dbReference>
<accession>A0ABN9KVK2</accession>
<keyword evidence="1" id="KW-0812">Transmembrane</keyword>
<keyword evidence="1" id="KW-1133">Transmembrane helix</keyword>
<sequence length="155" mass="17009">DDDDALYERVTAEQWKLQCLVDLLSINPHTGLAADFFLYCLKSLTTITTGEGLDLSPSPEDSLIDIERKLTLRCQSREKPLQLLQVLSVLCERISDSIFTDIKQVVEFILMTLERACKNLATSDVGTVASQTLSMAMGLIAAMLGAVAVSARIQT</sequence>
<evidence type="ECO:0000313" key="2">
    <source>
        <dbReference type="EMBL" id="CAJ0921549.1"/>
    </source>
</evidence>
<proteinExistence type="predicted"/>
<dbReference type="PANTHER" id="PTHR20959:SF1">
    <property type="entry name" value="TRANSPORT AND GOLGI ORGANIZATION PROTEIN 6 HOMOLOG"/>
    <property type="match status" value="1"/>
</dbReference>
<organism evidence="2 3">
    <name type="scientific">Ranitomeya imitator</name>
    <name type="common">mimic poison frog</name>
    <dbReference type="NCBI Taxonomy" id="111125"/>
    <lineage>
        <taxon>Eukaryota</taxon>
        <taxon>Metazoa</taxon>
        <taxon>Chordata</taxon>
        <taxon>Craniata</taxon>
        <taxon>Vertebrata</taxon>
        <taxon>Euteleostomi</taxon>
        <taxon>Amphibia</taxon>
        <taxon>Batrachia</taxon>
        <taxon>Anura</taxon>
        <taxon>Neobatrachia</taxon>
        <taxon>Hyloidea</taxon>
        <taxon>Dendrobatidae</taxon>
        <taxon>Dendrobatinae</taxon>
        <taxon>Ranitomeya</taxon>
    </lineage>
</organism>
<keyword evidence="1" id="KW-0472">Membrane</keyword>
<dbReference type="EMBL" id="CAUEEQ010002025">
    <property type="protein sequence ID" value="CAJ0921549.1"/>
    <property type="molecule type" value="Genomic_DNA"/>
</dbReference>
<dbReference type="Proteomes" id="UP001176940">
    <property type="component" value="Unassembled WGS sequence"/>
</dbReference>
<evidence type="ECO:0000313" key="3">
    <source>
        <dbReference type="Proteomes" id="UP001176940"/>
    </source>
</evidence>